<keyword evidence="2" id="KW-0808">Transferase</keyword>
<sequence>MADVFGDDDDVQLIPATCDSDWTLASDFLLETVERCRRQKIPLWTHEQVCVAALKQNYHSHSLHLLRYRDIWIGCVFISFDSDVFWPDIDTNSSVFFHKLAISDAYHGQGLGEKALAALGNLAKHSQRRWLRCDCHGARPRLRAFYQAFGFDLVDRKPRLGFDVARYQMRIESAHTGN</sequence>
<protein>
    <submittedName>
        <fullName evidence="2">Acetyltransferase (GNAT) domain-containing protein</fullName>
    </submittedName>
</protein>
<evidence type="ECO:0000313" key="3">
    <source>
        <dbReference type="Proteomes" id="UP000198854"/>
    </source>
</evidence>
<dbReference type="AlphaFoldDB" id="A0A1G8GB12"/>
<dbReference type="Proteomes" id="UP000198854">
    <property type="component" value="Unassembled WGS sequence"/>
</dbReference>
<proteinExistence type="predicted"/>
<dbReference type="InterPro" id="IPR000182">
    <property type="entry name" value="GNAT_dom"/>
</dbReference>
<dbReference type="SUPFAM" id="SSF55729">
    <property type="entry name" value="Acyl-CoA N-acyltransferases (Nat)"/>
    <property type="match status" value="1"/>
</dbReference>
<organism evidence="2 3">
    <name type="scientific">Vibrio xiamenensis</name>
    <dbReference type="NCBI Taxonomy" id="861298"/>
    <lineage>
        <taxon>Bacteria</taxon>
        <taxon>Pseudomonadati</taxon>
        <taxon>Pseudomonadota</taxon>
        <taxon>Gammaproteobacteria</taxon>
        <taxon>Vibrionales</taxon>
        <taxon>Vibrionaceae</taxon>
        <taxon>Vibrio</taxon>
    </lineage>
</organism>
<evidence type="ECO:0000259" key="1">
    <source>
        <dbReference type="PROSITE" id="PS51186"/>
    </source>
</evidence>
<dbReference type="EMBL" id="FNDD01000035">
    <property type="protein sequence ID" value="SDH91602.1"/>
    <property type="molecule type" value="Genomic_DNA"/>
</dbReference>
<dbReference type="Pfam" id="PF00583">
    <property type="entry name" value="Acetyltransf_1"/>
    <property type="match status" value="1"/>
</dbReference>
<keyword evidence="3" id="KW-1185">Reference proteome</keyword>
<reference evidence="2 3" key="1">
    <citation type="submission" date="2016-10" db="EMBL/GenBank/DDBJ databases">
        <authorList>
            <person name="de Groot N.N."/>
        </authorList>
    </citation>
    <scope>NUCLEOTIDE SEQUENCE [LARGE SCALE GENOMIC DNA]</scope>
    <source>
        <strain evidence="2 3">CGMCC 1.10228</strain>
    </source>
</reference>
<dbReference type="GO" id="GO:0016747">
    <property type="term" value="F:acyltransferase activity, transferring groups other than amino-acyl groups"/>
    <property type="evidence" value="ECO:0007669"/>
    <property type="project" value="InterPro"/>
</dbReference>
<dbReference type="InterPro" id="IPR016181">
    <property type="entry name" value="Acyl_CoA_acyltransferase"/>
</dbReference>
<dbReference type="STRING" id="861298.SAMN04488136_13583"/>
<dbReference type="PROSITE" id="PS51186">
    <property type="entry name" value="GNAT"/>
    <property type="match status" value="1"/>
</dbReference>
<gene>
    <name evidence="2" type="ORF">SAMN04488136_13583</name>
</gene>
<dbReference type="Gene3D" id="3.40.630.30">
    <property type="match status" value="1"/>
</dbReference>
<evidence type="ECO:0000313" key="2">
    <source>
        <dbReference type="EMBL" id="SDH91602.1"/>
    </source>
</evidence>
<accession>A0A1G8GB12</accession>
<feature type="domain" description="N-acetyltransferase" evidence="1">
    <location>
        <begin position="23"/>
        <end position="172"/>
    </location>
</feature>
<dbReference type="RefSeq" id="WP_245696759.1">
    <property type="nucleotide sequence ID" value="NZ_FNDD01000035.1"/>
</dbReference>
<name>A0A1G8GB12_9VIBR</name>